<name>A0A844HEE1_9RHOB</name>
<evidence type="ECO:0000313" key="5">
    <source>
        <dbReference type="Proteomes" id="UP000449846"/>
    </source>
</evidence>
<feature type="transmembrane region" description="Helical" evidence="2">
    <location>
        <begin position="416"/>
        <end position="443"/>
    </location>
</feature>
<reference evidence="4 5" key="1">
    <citation type="submission" date="2019-11" db="EMBL/GenBank/DDBJ databases">
        <authorList>
            <person name="Dong K."/>
        </authorList>
    </citation>
    <scope>NUCLEOTIDE SEQUENCE [LARGE SCALE GENOMIC DNA]</scope>
    <source>
        <strain evidence="4 5">NBRC 112902</strain>
    </source>
</reference>
<dbReference type="EMBL" id="WMIG01000001">
    <property type="protein sequence ID" value="MTH57640.1"/>
    <property type="molecule type" value="Genomic_DNA"/>
</dbReference>
<evidence type="ECO:0000256" key="2">
    <source>
        <dbReference type="SAM" id="Phobius"/>
    </source>
</evidence>
<keyword evidence="2" id="KW-0472">Membrane</keyword>
<feature type="domain" description="Phage tail tape measure protein" evidence="3">
    <location>
        <begin position="89"/>
        <end position="289"/>
    </location>
</feature>
<proteinExistence type="predicted"/>
<dbReference type="Pfam" id="PF10145">
    <property type="entry name" value="PhageMin_Tail"/>
    <property type="match status" value="1"/>
</dbReference>
<keyword evidence="2" id="KW-0812">Transmembrane</keyword>
<evidence type="ECO:0000256" key="1">
    <source>
        <dbReference type="ARBA" id="ARBA00022612"/>
    </source>
</evidence>
<dbReference type="NCBIfam" id="TIGR01760">
    <property type="entry name" value="tape_meas_TP901"/>
    <property type="match status" value="1"/>
</dbReference>
<feature type="transmembrane region" description="Helical" evidence="2">
    <location>
        <begin position="381"/>
        <end position="404"/>
    </location>
</feature>
<comment type="caution">
    <text evidence="4">The sequence shown here is derived from an EMBL/GenBank/DDBJ whole genome shotgun (WGS) entry which is preliminary data.</text>
</comment>
<dbReference type="OrthoDB" id="5461326at2"/>
<accession>A0A844HEE1</accession>
<dbReference type="Proteomes" id="UP000449846">
    <property type="component" value="Unassembled WGS sequence"/>
</dbReference>
<keyword evidence="1" id="KW-1188">Viral release from host cell</keyword>
<evidence type="ECO:0000313" key="4">
    <source>
        <dbReference type="EMBL" id="MTH57640.1"/>
    </source>
</evidence>
<keyword evidence="5" id="KW-1185">Reference proteome</keyword>
<dbReference type="PANTHER" id="PTHR37813:SF1">
    <property type="entry name" value="FELS-2 PROPHAGE PROTEIN"/>
    <property type="match status" value="1"/>
</dbReference>
<dbReference type="InterPro" id="IPR010090">
    <property type="entry name" value="Phage_tape_meas"/>
</dbReference>
<protein>
    <submittedName>
        <fullName evidence="4">Phage tail tape measure protein</fullName>
    </submittedName>
</protein>
<evidence type="ECO:0000259" key="3">
    <source>
        <dbReference type="Pfam" id="PF10145"/>
    </source>
</evidence>
<organism evidence="4 5">
    <name type="scientific">Paracoccus litorisediminis</name>
    <dbReference type="NCBI Taxonomy" id="2006130"/>
    <lineage>
        <taxon>Bacteria</taxon>
        <taxon>Pseudomonadati</taxon>
        <taxon>Pseudomonadota</taxon>
        <taxon>Alphaproteobacteria</taxon>
        <taxon>Rhodobacterales</taxon>
        <taxon>Paracoccaceae</taxon>
        <taxon>Paracoccus</taxon>
    </lineage>
</organism>
<dbReference type="RefSeq" id="WP_155037588.1">
    <property type="nucleotide sequence ID" value="NZ_WMIG01000001.1"/>
</dbReference>
<gene>
    <name evidence="4" type="ORF">GL300_00270</name>
</gene>
<sequence>MATSVVGKLRVIMDLDAASLRSGMKQASASLARMGDTMKSMGQSMSLALTAPLTGFAALSLRAAGNFEASMNRVQAATGASQTEFAALRKAALDMGKTTQFSASESADAIEVLAKNGVSAADILGGALQASMLLAASAGTDLASAGDVATDVMLQFGKHASNLTSLVDGVNGVMLASKFGFDDYRLALAQAGGVAGGLGVSFEDFNASIAATSSLFASGSDAGTSFKTFLTRLVPASAPAAAAIKELGLEFFDANGKMKSMAEISQELQDGLKGLSDEARNDALSTIFGNDALRTAIGLAEQGAEGIDKLKASIGKTSSEEQAAARMKGLNGALKEFSSAIEALQIAIADSGLLKFAEDLVRGMTQLVAKLSEANPELLKWGVIVGAAAAALGPLLLGFGALAAGLPVVLGGLTAAVVAIGAIGAPVAAAVAAIVAAAATIIFHWETVGPWFTTLFTSIGDMFMGLAKTLAGIVTVDMTLAVEGLKQAWSGLDTFFRTLWDGVVAVFNEAWAKIQPIVDKIKSAAEIAQDIHDRALGSRDGPISSGAYTGGATGPVLPGTTSTEMINGVAVGTGAAGAQGASDAASYEQGWRDQMQIKSPSKVMMEIGQYLTQGLGAGIANEQPYLQRVTADAGETFEHTMMRHFSGVIKGTTSVKEAFANMIQDMAAQAASSGLSNLFGVIGNALFPDPLTSALAAAGAPVIPGFASGVRNFKGGWARINELGGEIVKLPKGSDVIPHDISARMADNVAKGQSLQMQASELTLTDDGKIMATVQARFTQYDRNLPQRMRRIDADNQQRHG</sequence>
<dbReference type="PANTHER" id="PTHR37813">
    <property type="entry name" value="FELS-2 PROPHAGE PROTEIN"/>
    <property type="match status" value="1"/>
</dbReference>
<keyword evidence="2" id="KW-1133">Transmembrane helix</keyword>
<dbReference type="AlphaFoldDB" id="A0A844HEE1"/>